<reference evidence="1" key="1">
    <citation type="submission" date="2022-07" db="EMBL/GenBank/DDBJ databases">
        <title>Phylogenomic reconstructions and comparative analyses of Kickxellomycotina fungi.</title>
        <authorList>
            <person name="Reynolds N.K."/>
            <person name="Stajich J.E."/>
            <person name="Barry K."/>
            <person name="Grigoriev I.V."/>
            <person name="Crous P."/>
            <person name="Smith M.E."/>
        </authorList>
    </citation>
    <scope>NUCLEOTIDE SEQUENCE</scope>
    <source>
        <strain evidence="1">CBS 109366</strain>
    </source>
</reference>
<accession>A0ACC1K020</accession>
<organism evidence="1 2">
    <name type="scientific">Coemansia nantahalensis</name>
    <dbReference type="NCBI Taxonomy" id="2789366"/>
    <lineage>
        <taxon>Eukaryota</taxon>
        <taxon>Fungi</taxon>
        <taxon>Fungi incertae sedis</taxon>
        <taxon>Zoopagomycota</taxon>
        <taxon>Kickxellomycotina</taxon>
        <taxon>Kickxellomycetes</taxon>
        <taxon>Kickxellales</taxon>
        <taxon>Kickxellaceae</taxon>
        <taxon>Coemansia</taxon>
    </lineage>
</organism>
<evidence type="ECO:0000313" key="2">
    <source>
        <dbReference type="Proteomes" id="UP001140234"/>
    </source>
</evidence>
<protein>
    <submittedName>
        <fullName evidence="1">Uncharacterized protein</fullName>
    </submittedName>
</protein>
<evidence type="ECO:0000313" key="1">
    <source>
        <dbReference type="EMBL" id="KAJ2770908.1"/>
    </source>
</evidence>
<comment type="caution">
    <text evidence="1">The sequence shown here is derived from an EMBL/GenBank/DDBJ whole genome shotgun (WGS) entry which is preliminary data.</text>
</comment>
<sequence>MADGERLFVKCHAAEPGLDERQCLEMFEMERMGLEMLREAGCFRVPAPLATGRLAGGAFLAMEFIDLRPLRDMRLLGERLAAMHLAQGAERFGLESDNWVGATPQPNSWRADWVDFLRMRLEHQLDLAQLAGEDGRMARELLERLPSFFEGVEVRPSLVHGDLYEGNCAADARGEPVLFDPALYWGHHEAELGMVHFTGSFGPEFAEAYHQHIPRTPGFDRRSSVYQLYHALNHYNLFGRGYLSECSRLLRRALC</sequence>
<dbReference type="EMBL" id="JANBUJ010000633">
    <property type="protein sequence ID" value="KAJ2770908.1"/>
    <property type="molecule type" value="Genomic_DNA"/>
</dbReference>
<name>A0ACC1K020_9FUNG</name>
<gene>
    <name evidence="1" type="ORF">IWQ57_002446</name>
</gene>
<dbReference type="Proteomes" id="UP001140234">
    <property type="component" value="Unassembled WGS sequence"/>
</dbReference>
<keyword evidence="2" id="KW-1185">Reference proteome</keyword>
<proteinExistence type="predicted"/>